<evidence type="ECO:0000256" key="1">
    <source>
        <dbReference type="SAM" id="MobiDB-lite"/>
    </source>
</evidence>
<dbReference type="Proteomes" id="UP001164743">
    <property type="component" value="Chromosome 6A"/>
</dbReference>
<keyword evidence="3" id="KW-1185">Reference proteome</keyword>
<name>A0ABY7CP81_9BASI</name>
<evidence type="ECO:0000313" key="2">
    <source>
        <dbReference type="EMBL" id="WAQ85595.1"/>
    </source>
</evidence>
<feature type="region of interest" description="Disordered" evidence="1">
    <location>
        <begin position="315"/>
        <end position="370"/>
    </location>
</feature>
<dbReference type="RefSeq" id="XP_053021150.1">
    <property type="nucleotide sequence ID" value="XM_053169906.1"/>
</dbReference>
<accession>A0ABY7CP81</accession>
<gene>
    <name evidence="2" type="ORF">PtA15_6A223</name>
</gene>
<proteinExistence type="predicted"/>
<organism evidence="2 3">
    <name type="scientific">Puccinia triticina</name>
    <dbReference type="NCBI Taxonomy" id="208348"/>
    <lineage>
        <taxon>Eukaryota</taxon>
        <taxon>Fungi</taxon>
        <taxon>Dikarya</taxon>
        <taxon>Basidiomycota</taxon>
        <taxon>Pucciniomycotina</taxon>
        <taxon>Pucciniomycetes</taxon>
        <taxon>Pucciniales</taxon>
        <taxon>Pucciniaceae</taxon>
        <taxon>Puccinia</taxon>
    </lineage>
</organism>
<feature type="compositionally biased region" description="Polar residues" evidence="1">
    <location>
        <begin position="358"/>
        <end position="369"/>
    </location>
</feature>
<sequence>MEPPSTQQRDTHPNSPEYVRELARFTSLHPGLVDPDNLFSVFIGTAGLNSVEKYHSELEGTFCSLAKGDEKLFKIACGAWSFFYKGVPDSKAQLQLTLDLNDEIGDAETINKLVKLAHFGRYPSLEGHNLTNQEMLAALANPIVHTDIQHYKPQIEWSTKIVKAGLRAKYKRSNLIIDPILADLRTHTKNWNSSVYKAPYTCIIGPSMIGKTRALMELGQHVCVVYICLRSPKSTGQPARSKLADLIFPSKSDDLILHYSKLLAAILEAMADFFSRDTVAKMEEKDQLAAWNQHSFPDDDDHEFFSDETTINPHQLASPPVDQNEGAVHSSKNLKDDPRVGWHGAAGDRVSEWKPKTEGTTGQRGQSGSVEDGWVGRVCCPVSSTGGVEITLVQPSTPDFIRSVPGEWVQTNILVKLIKRTRRPKNRPTGSTVTVLLLRSMPTNITASSRSNRVIPLTV</sequence>
<evidence type="ECO:0000313" key="3">
    <source>
        <dbReference type="Proteomes" id="UP001164743"/>
    </source>
</evidence>
<dbReference type="PANTHER" id="PTHR33266:SF1">
    <property type="entry name" value="F-BOX DOMAIN-CONTAINING PROTEIN"/>
    <property type="match status" value="1"/>
</dbReference>
<reference evidence="2" key="1">
    <citation type="submission" date="2022-10" db="EMBL/GenBank/DDBJ databases">
        <title>Puccinia triticina Genome sequencing and assembly.</title>
        <authorList>
            <person name="Li C."/>
        </authorList>
    </citation>
    <scope>NUCLEOTIDE SEQUENCE</scope>
    <source>
        <strain evidence="2">Pt15</strain>
    </source>
</reference>
<dbReference type="GeneID" id="77810801"/>
<dbReference type="PANTHER" id="PTHR33266">
    <property type="entry name" value="CHROMOSOME 15, WHOLE GENOME SHOTGUN SEQUENCE"/>
    <property type="match status" value="1"/>
</dbReference>
<dbReference type="EMBL" id="CP110426">
    <property type="protein sequence ID" value="WAQ85595.1"/>
    <property type="molecule type" value="Genomic_DNA"/>
</dbReference>
<protein>
    <submittedName>
        <fullName evidence="2">Uncharacterized protein</fullName>
    </submittedName>
</protein>